<protein>
    <recommendedName>
        <fullName evidence="4">tRNA_anti-like</fullName>
    </recommendedName>
</protein>
<sequence>MFKKSLFAFFIFLIISFSAYYFIYKKDKSFKNEKAIYSLDISVLQLEFIANDSLARTKYLGQTIELVAVVTNIDQANNVAVLDNKLYAFFSKNLPANLESGKVFIIKGRLLSYDETLEEFKMDHSAVVQ</sequence>
<reference evidence="2" key="1">
    <citation type="submission" date="2022-04" db="EMBL/GenBank/DDBJ databases">
        <title>Flavobacterium pygoscelis sp. nov. isolated from Chinstrap chick (Pygoscelis antarcticus).</title>
        <authorList>
            <person name="Irgang R."/>
            <person name="Poblete-Morales M."/>
            <person name="Avendano-Herrera R."/>
        </authorList>
    </citation>
    <scope>NUCLEOTIDE SEQUENCE</scope>
    <source>
        <strain evidence="2">I-SCBP12n</strain>
    </source>
</reference>
<evidence type="ECO:0000313" key="2">
    <source>
        <dbReference type="EMBL" id="MCK8140442.1"/>
    </source>
</evidence>
<accession>A0A9X1XV50</accession>
<dbReference type="EMBL" id="JALNUB010000001">
    <property type="protein sequence ID" value="MCK8140442.1"/>
    <property type="molecule type" value="Genomic_DNA"/>
</dbReference>
<keyword evidence="1" id="KW-1133">Transmembrane helix</keyword>
<keyword evidence="3" id="KW-1185">Reference proteome</keyword>
<evidence type="ECO:0008006" key="4">
    <source>
        <dbReference type="Google" id="ProtNLM"/>
    </source>
</evidence>
<comment type="caution">
    <text evidence="2">The sequence shown here is derived from an EMBL/GenBank/DDBJ whole genome shotgun (WGS) entry which is preliminary data.</text>
</comment>
<keyword evidence="1" id="KW-0472">Membrane</keyword>
<evidence type="ECO:0000313" key="3">
    <source>
        <dbReference type="Proteomes" id="UP001139260"/>
    </source>
</evidence>
<dbReference type="AlphaFoldDB" id="A0A9X1XV50"/>
<gene>
    <name evidence="2" type="ORF">MW871_00905</name>
</gene>
<name>A0A9X1XV50_9FLAO</name>
<dbReference type="Proteomes" id="UP001139260">
    <property type="component" value="Unassembled WGS sequence"/>
</dbReference>
<feature type="transmembrane region" description="Helical" evidence="1">
    <location>
        <begin position="6"/>
        <end position="24"/>
    </location>
</feature>
<dbReference type="RefSeq" id="WP_248427251.1">
    <property type="nucleotide sequence ID" value="NZ_JALNUB010000001.1"/>
</dbReference>
<keyword evidence="1" id="KW-0812">Transmembrane</keyword>
<organism evidence="2 3">
    <name type="scientific">Flavobacterium pygoscelis</name>
    <dbReference type="NCBI Taxonomy" id="2893176"/>
    <lineage>
        <taxon>Bacteria</taxon>
        <taxon>Pseudomonadati</taxon>
        <taxon>Bacteroidota</taxon>
        <taxon>Flavobacteriia</taxon>
        <taxon>Flavobacteriales</taxon>
        <taxon>Flavobacteriaceae</taxon>
        <taxon>Flavobacterium</taxon>
    </lineage>
</organism>
<proteinExistence type="predicted"/>
<evidence type="ECO:0000256" key="1">
    <source>
        <dbReference type="SAM" id="Phobius"/>
    </source>
</evidence>